<protein>
    <submittedName>
        <fullName evidence="1">Phytanoyl-CoA dioxygenase family protein</fullName>
    </submittedName>
</protein>
<dbReference type="InterPro" id="IPR008775">
    <property type="entry name" value="Phytyl_CoA_dOase-like"/>
</dbReference>
<dbReference type="AlphaFoldDB" id="A0A6B1D3F5"/>
<proteinExistence type="predicted"/>
<dbReference type="Gene3D" id="2.60.120.620">
    <property type="entry name" value="q2cbj1_9rhob like domain"/>
    <property type="match status" value="1"/>
</dbReference>
<gene>
    <name evidence="1" type="ORF">F4X14_03245</name>
</gene>
<dbReference type="Pfam" id="PF05721">
    <property type="entry name" value="PhyH"/>
    <property type="match status" value="1"/>
</dbReference>
<name>A0A6B1D3F5_9CHLR</name>
<organism evidence="1">
    <name type="scientific">Caldilineaceae bacterium SB0661_bin_32</name>
    <dbReference type="NCBI Taxonomy" id="2605255"/>
    <lineage>
        <taxon>Bacteria</taxon>
        <taxon>Bacillati</taxon>
        <taxon>Chloroflexota</taxon>
        <taxon>Caldilineae</taxon>
        <taxon>Caldilineales</taxon>
        <taxon>Caldilineaceae</taxon>
    </lineage>
</organism>
<dbReference type="PANTHER" id="PTHR20883:SF48">
    <property type="entry name" value="ECTOINE DIOXYGENASE"/>
    <property type="match status" value="1"/>
</dbReference>
<dbReference type="PANTHER" id="PTHR20883">
    <property type="entry name" value="PHYTANOYL-COA DIOXYGENASE DOMAIN CONTAINING 1"/>
    <property type="match status" value="1"/>
</dbReference>
<dbReference type="EMBL" id="VXMH01000016">
    <property type="protein sequence ID" value="MYC93963.1"/>
    <property type="molecule type" value="Genomic_DNA"/>
</dbReference>
<comment type="caution">
    <text evidence="1">The sequence shown here is derived from an EMBL/GenBank/DDBJ whole genome shotgun (WGS) entry which is preliminary data.</text>
</comment>
<dbReference type="SUPFAM" id="SSF51197">
    <property type="entry name" value="Clavaminate synthase-like"/>
    <property type="match status" value="1"/>
</dbReference>
<dbReference type="GO" id="GO:0016706">
    <property type="term" value="F:2-oxoglutarate-dependent dioxygenase activity"/>
    <property type="evidence" value="ECO:0007669"/>
    <property type="project" value="UniProtKB-ARBA"/>
</dbReference>
<sequence length="251" mass="28542">MSVTIQEKESFEANGYLLKKGLVSRQEIKQIRQELPDIHRRMLADPPPEVHVAWEDDSVECAPARKGRGAPDESKIIRQLMHSELVSPTLNRILRSDTLVDIVAELMHPQVALYHSKLLPKEAGIGAATPWHQDYAYWQTDENKPIMLNCQIAIDPMTLENGCLEFIPGSHRWGLQDHEQHQETFGRFLPGRYYKREEGVTIPMEPGDGIFFTALVIHGSAPNTSPHPRWANTFAYNVPGNGEHQVREVLR</sequence>
<dbReference type="GO" id="GO:0005506">
    <property type="term" value="F:iron ion binding"/>
    <property type="evidence" value="ECO:0007669"/>
    <property type="project" value="UniProtKB-ARBA"/>
</dbReference>
<keyword evidence="1" id="KW-0560">Oxidoreductase</keyword>
<keyword evidence="1" id="KW-0223">Dioxygenase</keyword>
<reference evidence="1" key="1">
    <citation type="submission" date="2019-09" db="EMBL/GenBank/DDBJ databases">
        <title>Characterisation of the sponge microbiome using genome-centric metagenomics.</title>
        <authorList>
            <person name="Engelberts J.P."/>
            <person name="Robbins S.J."/>
            <person name="De Goeij J.M."/>
            <person name="Aranda M."/>
            <person name="Bell S.C."/>
            <person name="Webster N.S."/>
        </authorList>
    </citation>
    <scope>NUCLEOTIDE SEQUENCE</scope>
    <source>
        <strain evidence="1">SB0661_bin_32</strain>
    </source>
</reference>
<evidence type="ECO:0000313" key="1">
    <source>
        <dbReference type="EMBL" id="MYC93963.1"/>
    </source>
</evidence>
<accession>A0A6B1D3F5</accession>